<evidence type="ECO:0000256" key="2">
    <source>
        <dbReference type="ARBA" id="ARBA00023125"/>
    </source>
</evidence>
<dbReference type="PROSITE" id="PS51900">
    <property type="entry name" value="CB"/>
    <property type="match status" value="1"/>
</dbReference>
<dbReference type="InterPro" id="IPR044068">
    <property type="entry name" value="CB"/>
</dbReference>
<accession>A0A0F9V180</accession>
<keyword evidence="1" id="KW-0229">DNA integration</keyword>
<evidence type="ECO:0000259" key="4">
    <source>
        <dbReference type="PROSITE" id="PS51898"/>
    </source>
</evidence>
<dbReference type="InterPro" id="IPR010998">
    <property type="entry name" value="Integrase_recombinase_N"/>
</dbReference>
<dbReference type="EMBL" id="LAZR01000049">
    <property type="protein sequence ID" value="KKN98985.1"/>
    <property type="molecule type" value="Genomic_DNA"/>
</dbReference>
<dbReference type="AlphaFoldDB" id="A0A0F9V180"/>
<dbReference type="GO" id="GO:0015074">
    <property type="term" value="P:DNA integration"/>
    <property type="evidence" value="ECO:0007669"/>
    <property type="project" value="UniProtKB-KW"/>
</dbReference>
<dbReference type="GO" id="GO:0006310">
    <property type="term" value="P:DNA recombination"/>
    <property type="evidence" value="ECO:0007669"/>
    <property type="project" value="UniProtKB-KW"/>
</dbReference>
<protein>
    <recommendedName>
        <fullName evidence="7">Tyrosine recombinase XerD</fullName>
    </recommendedName>
</protein>
<gene>
    <name evidence="6" type="ORF">LCGC14_0142300</name>
</gene>
<dbReference type="Pfam" id="PF00589">
    <property type="entry name" value="Phage_integrase"/>
    <property type="match status" value="1"/>
</dbReference>
<evidence type="ECO:0000313" key="6">
    <source>
        <dbReference type="EMBL" id="KKN98985.1"/>
    </source>
</evidence>
<dbReference type="SUPFAM" id="SSF56349">
    <property type="entry name" value="DNA breaking-rejoining enzymes"/>
    <property type="match status" value="1"/>
</dbReference>
<keyword evidence="3" id="KW-0233">DNA recombination</keyword>
<dbReference type="InterPro" id="IPR011010">
    <property type="entry name" value="DNA_brk_join_enz"/>
</dbReference>
<keyword evidence="2" id="KW-0238">DNA-binding</keyword>
<reference evidence="6" key="1">
    <citation type="journal article" date="2015" name="Nature">
        <title>Complex archaea that bridge the gap between prokaryotes and eukaryotes.</title>
        <authorList>
            <person name="Spang A."/>
            <person name="Saw J.H."/>
            <person name="Jorgensen S.L."/>
            <person name="Zaremba-Niedzwiedzka K."/>
            <person name="Martijn J."/>
            <person name="Lind A.E."/>
            <person name="van Eijk R."/>
            <person name="Schleper C."/>
            <person name="Guy L."/>
            <person name="Ettema T.J."/>
        </authorList>
    </citation>
    <scope>NUCLEOTIDE SEQUENCE</scope>
</reference>
<dbReference type="Gene3D" id="1.10.443.10">
    <property type="entry name" value="Intergrase catalytic core"/>
    <property type="match status" value="1"/>
</dbReference>
<dbReference type="Gene3D" id="1.10.150.130">
    <property type="match status" value="1"/>
</dbReference>
<dbReference type="PANTHER" id="PTHR30349:SF81">
    <property type="entry name" value="TYROSINE RECOMBINASE XERC"/>
    <property type="match status" value="1"/>
</dbReference>
<name>A0A0F9V180_9ZZZZ</name>
<evidence type="ECO:0000256" key="3">
    <source>
        <dbReference type="ARBA" id="ARBA00023172"/>
    </source>
</evidence>
<evidence type="ECO:0000256" key="1">
    <source>
        <dbReference type="ARBA" id="ARBA00022908"/>
    </source>
</evidence>
<dbReference type="PROSITE" id="PS51898">
    <property type="entry name" value="TYR_RECOMBINASE"/>
    <property type="match status" value="1"/>
</dbReference>
<dbReference type="GO" id="GO:0003677">
    <property type="term" value="F:DNA binding"/>
    <property type="evidence" value="ECO:0007669"/>
    <property type="project" value="UniProtKB-KW"/>
</dbReference>
<dbReference type="InterPro" id="IPR004107">
    <property type="entry name" value="Integrase_SAM-like_N"/>
</dbReference>
<feature type="domain" description="Core-binding (CB)" evidence="5">
    <location>
        <begin position="1"/>
        <end position="80"/>
    </location>
</feature>
<comment type="caution">
    <text evidence="6">The sequence shown here is derived from an EMBL/GenBank/DDBJ whole genome shotgun (WGS) entry which is preliminary data.</text>
</comment>
<evidence type="ECO:0000259" key="5">
    <source>
        <dbReference type="PROSITE" id="PS51900"/>
    </source>
</evidence>
<feature type="domain" description="Tyr recombinase" evidence="4">
    <location>
        <begin position="101"/>
        <end position="283"/>
    </location>
</feature>
<proteinExistence type="predicted"/>
<dbReference type="Pfam" id="PF02899">
    <property type="entry name" value="Phage_int_SAM_1"/>
    <property type="match status" value="1"/>
</dbReference>
<sequence>MTSLTIDGFETYILTELGLSQETLSAYTRDVKEFLCFIGNKQLTAKLIEEFVSSLHQRGLKSTSVRRKYMSIRCFCNHLISLGKLDKNILGMTDSVRIEKGTFDVLESQAVDALVATVENRVPVLRATNVRRDVAIILTMYHSGLRVSELCSLDVCDINFARREMKVKGKGFCERIVPTTSRCIEAIKEYIDLERKSTSNAVFVKGDGQRISRRAVSGMLLSLSRRAGVKHTTSHTLRRSCATSLMDRGVDLELIQVLLGHKHLSTTQTYLVTSPEKLKLLHKRCHPFGEINAV</sequence>
<dbReference type="InterPro" id="IPR002104">
    <property type="entry name" value="Integrase_catalytic"/>
</dbReference>
<evidence type="ECO:0008006" key="7">
    <source>
        <dbReference type="Google" id="ProtNLM"/>
    </source>
</evidence>
<dbReference type="PANTHER" id="PTHR30349">
    <property type="entry name" value="PHAGE INTEGRASE-RELATED"/>
    <property type="match status" value="1"/>
</dbReference>
<dbReference type="InterPro" id="IPR050090">
    <property type="entry name" value="Tyrosine_recombinase_XerCD"/>
</dbReference>
<dbReference type="InterPro" id="IPR013762">
    <property type="entry name" value="Integrase-like_cat_sf"/>
</dbReference>
<organism evidence="6">
    <name type="scientific">marine sediment metagenome</name>
    <dbReference type="NCBI Taxonomy" id="412755"/>
    <lineage>
        <taxon>unclassified sequences</taxon>
        <taxon>metagenomes</taxon>
        <taxon>ecological metagenomes</taxon>
    </lineage>
</organism>